<keyword evidence="2" id="KW-0732">Signal</keyword>
<keyword evidence="6" id="KW-1185">Reference proteome</keyword>
<dbReference type="Pfam" id="PF13563">
    <property type="entry name" value="2_5_RNA_ligase2"/>
    <property type="match status" value="1"/>
</dbReference>
<dbReference type="EMBL" id="CAJNOQ010001401">
    <property type="protein sequence ID" value="CAF0892411.1"/>
    <property type="molecule type" value="Genomic_DNA"/>
</dbReference>
<dbReference type="GO" id="GO:0050528">
    <property type="term" value="F:acyloxyacyl hydrolase activity"/>
    <property type="evidence" value="ECO:0007669"/>
    <property type="project" value="InterPro"/>
</dbReference>
<dbReference type="SUPFAM" id="SSF55144">
    <property type="entry name" value="LigT-like"/>
    <property type="match status" value="1"/>
</dbReference>
<feature type="chain" id="PRO_5035683427" description="Saposin B-type domain-containing protein" evidence="2">
    <location>
        <begin position="23"/>
        <end position="1726"/>
    </location>
</feature>
<dbReference type="SUPFAM" id="SSF81301">
    <property type="entry name" value="Nucleotidyltransferase"/>
    <property type="match status" value="1"/>
</dbReference>
<gene>
    <name evidence="4" type="ORF">GPM918_LOCUS8193</name>
    <name evidence="5" type="ORF">SRO942_LOCUS8193</name>
</gene>
<dbReference type="PROSITE" id="PS50015">
    <property type="entry name" value="SAP_B"/>
    <property type="match status" value="1"/>
</dbReference>
<dbReference type="OrthoDB" id="10263155at2759"/>
<dbReference type="InterPro" id="IPR036691">
    <property type="entry name" value="Endo/exonu/phosph_ase_sf"/>
</dbReference>
<sequence length="1726" mass="199831">MYSKSLIAISIFLLCLFYHANSQDGILSNGVNGGINCATCTIVVGLIEKLTVVHNESVVSSIERLCNYLPTQLRSYCKIAVEFLGPVLIDGLEAKETPDVICHSLKFCTNDPNQPQCHLSPPPTGFSQRAQLLRSRHSERIAVVDHYDVKQVATGRSILTLLSDICQYPGISEICKLIENVFNNHKPLIDMDNDMFGVESSLRGSAWRGKDCNDFSASARPGAKASNDDATLDHNCNGILGINSDSGRAYEKDYCNETNRMGIAVLGDSISAHFHIPEEWLDASMFSKPVFEHMWYILENELDWPQLSATTGHINITWPNIAGKTRSIYQRLFERDHCNHRDYQNIAVNGARSGSMIDISKSLTRDQINDAPLLVIYSLVGNDVCNGHPDTIDHMTKPDEMKANVLKTLAYLDTTLPKGSHVLTTGLANGSLLYDLLHDRVHPYGRVGYPVTYREVYDYLSCLQISPCNGWLSSNGTLRDLTTQRAVDLSEAVKEATMSYTAKNFDSDYLDFPFETVLNEWTSQGGEAWQLIEAVDGFHINQYGHATVSDVFWNWLNTVHPQWLSKQNPYNQQIETIFKDQVNAQILKNGINKTVTQAKEKIDKLAQPRSPTLTYTIQTNPHIMTEEESNNNSELLSIDTQVKQLRTLLKSDKHVLIQESGDFTLFSIKLNHGLNLQFLFDPLCDQKVLTKSNIYDLRLTKTNSCTFSNEIWLEIKAYFENELKQNQFTIYDLVQRLQDKILVQVPTDMIKPDKPNTSSSHQQQEETTPTKFRGADAIFNRLLWDKTIDQTKIMIGYEDRFNGIQEITFSQWKKGHDRGSGVPMHRVRYYKINGQIVWDRMKKVDILTRLEAIQTTVEDDQQKSLQTVTNTLTILNEGVYKYDVEKAQWIICSTQTLLKPMNENDHDIIIPSESLLPDRCHFLTWNILSNYYHEAEIYSEKRYCYILNALRTLSPDIVCLQEVTYDFLGLLLNEVWLKNENYYISITKNVLMSQDSKYKQQNYYGQLLLSKNIRPYSVQFLPLSITEGKEEQITNSLEMEMTKEVILARFGLKSSTNNTIDIVNLHLHNNGLNSLDDKCCNSLKNLLTTLKVLSDSFLLMGDFNFGDNDMKEQDLLSNQMLNDLWKDVYDLDENPGYTFDPSRNLCAKITSHTMINRREDRYLLKTKLNYDIEHLNMIGFETYVVNREDDVYLNPSDHYGLQCILHLKGRKISSKSAIVIIPPHHTWNEIQWIREMYDPLYAQWPPTINLVYPYYEEFDEKLLLELRLLLTKQEPFQIDINGLDCFQEQNIIYMKLADKSKELVQNIHEQLKQIYPDCCKKMNKENDGKYTPHLTVARCKQSTIQKNDNNRDNSALVLNDQIHFLVNSVYLIRQTDDTPFHIEYQIPLGSTLERLNYYQLNCDISLREFFHSENLYESEISFGMKLEKFQRLNKCFKQIFSDVTLERYKSDYYPYGSFRIGLNAADLDTVFVLREYQPYDKTRVTNLDRIIANEQQIDSKLYILQMLEQQIQTMDDVIECRHIQAMYPLISILFKDNTRAELFLDIKEKPVLNNQLLKNNGLMYFEDPVHGVHDIERLLSYVRCPYIFQYLLTFVRQWSQSVGLYGQVYGYLGGYSYAVLVAIVCHEYFDESRHCIQSLSDLENFTLENFFDLVRYFFDYYSKFDWSYESVQLYSKRKTYYRRDTTLNNLDINSRGAMKILYPASPLMNTARNTTKTTRDLIVEGM</sequence>
<dbReference type="Proteomes" id="UP000681722">
    <property type="component" value="Unassembled WGS sequence"/>
</dbReference>
<dbReference type="InterPro" id="IPR005135">
    <property type="entry name" value="Endo/exonuclease/phosphatase"/>
</dbReference>
<reference evidence="4" key="1">
    <citation type="submission" date="2021-02" db="EMBL/GenBank/DDBJ databases">
        <authorList>
            <person name="Nowell W R."/>
        </authorList>
    </citation>
    <scope>NUCLEOTIDE SEQUENCE</scope>
</reference>
<dbReference type="GO" id="GO:0009104">
    <property type="term" value="P:lipopolysaccharide catabolic process"/>
    <property type="evidence" value="ECO:0007669"/>
    <property type="project" value="TreeGrafter"/>
</dbReference>
<name>A0A813Z045_9BILA</name>
<dbReference type="InterPro" id="IPR048593">
    <property type="entry name" value="AOAH_Saposin_N"/>
</dbReference>
<proteinExistence type="predicted"/>
<dbReference type="EMBL" id="CAJOBC010001401">
    <property type="protein sequence ID" value="CAF3676419.1"/>
    <property type="molecule type" value="Genomic_DNA"/>
</dbReference>
<dbReference type="Pfam" id="PF03372">
    <property type="entry name" value="Exo_endo_phos"/>
    <property type="match status" value="1"/>
</dbReference>
<dbReference type="Gene3D" id="3.90.1140.10">
    <property type="entry name" value="Cyclic phosphodiesterase"/>
    <property type="match status" value="1"/>
</dbReference>
<dbReference type="InterPro" id="IPR036514">
    <property type="entry name" value="SGNH_hydro_sf"/>
</dbReference>
<dbReference type="InterPro" id="IPR039676">
    <property type="entry name" value="AOAH"/>
</dbReference>
<dbReference type="SMART" id="SM00741">
    <property type="entry name" value="SapB"/>
    <property type="match status" value="1"/>
</dbReference>
<dbReference type="SUPFAM" id="SSF52266">
    <property type="entry name" value="SGNH hydrolase"/>
    <property type="match status" value="1"/>
</dbReference>
<organism evidence="4 6">
    <name type="scientific">Didymodactylos carnosus</name>
    <dbReference type="NCBI Taxonomy" id="1234261"/>
    <lineage>
        <taxon>Eukaryota</taxon>
        <taxon>Metazoa</taxon>
        <taxon>Spiralia</taxon>
        <taxon>Gnathifera</taxon>
        <taxon>Rotifera</taxon>
        <taxon>Eurotatoria</taxon>
        <taxon>Bdelloidea</taxon>
        <taxon>Philodinida</taxon>
        <taxon>Philodinidae</taxon>
        <taxon>Didymodactylos</taxon>
    </lineage>
</organism>
<dbReference type="Gene3D" id="1.10.1410.10">
    <property type="match status" value="1"/>
</dbReference>
<dbReference type="InterPro" id="IPR043519">
    <property type="entry name" value="NT_sf"/>
</dbReference>
<comment type="caution">
    <text evidence="4">The sequence shown here is derived from an EMBL/GenBank/DDBJ whole genome shotgun (WGS) entry which is preliminary data.</text>
</comment>
<dbReference type="Pfam" id="PF04457">
    <property type="entry name" value="MJ1316"/>
    <property type="match status" value="1"/>
</dbReference>
<feature type="signal peptide" evidence="2">
    <location>
        <begin position="1"/>
        <end position="22"/>
    </location>
</feature>
<feature type="domain" description="Saposin B-type" evidence="3">
    <location>
        <begin position="33"/>
        <end position="112"/>
    </location>
</feature>
<dbReference type="SUPFAM" id="SSF56219">
    <property type="entry name" value="DNase I-like"/>
    <property type="match status" value="1"/>
</dbReference>
<dbReference type="InterPro" id="IPR007012">
    <property type="entry name" value="PolA_pol_cen_dom"/>
</dbReference>
<dbReference type="Gene3D" id="1.10.225.10">
    <property type="entry name" value="Saposin-like"/>
    <property type="match status" value="1"/>
</dbReference>
<dbReference type="Gene3D" id="3.40.50.1110">
    <property type="entry name" value="SGNH hydrolase"/>
    <property type="match status" value="1"/>
</dbReference>
<dbReference type="PANTHER" id="PTHR15010">
    <property type="entry name" value="ACYLOXYACYL HYDROLASE"/>
    <property type="match status" value="1"/>
</dbReference>
<dbReference type="GO" id="GO:1990817">
    <property type="term" value="F:poly(A) RNA polymerase activity"/>
    <property type="evidence" value="ECO:0007669"/>
    <property type="project" value="InterPro"/>
</dbReference>
<dbReference type="GO" id="GO:0005509">
    <property type="term" value="F:calcium ion binding"/>
    <property type="evidence" value="ECO:0007669"/>
    <property type="project" value="TreeGrafter"/>
</dbReference>
<evidence type="ECO:0000313" key="5">
    <source>
        <dbReference type="EMBL" id="CAF3676419.1"/>
    </source>
</evidence>
<dbReference type="Proteomes" id="UP000663829">
    <property type="component" value="Unassembled WGS sequence"/>
</dbReference>
<dbReference type="Pfam" id="PF20825">
    <property type="entry name" value="Saposin"/>
    <property type="match status" value="1"/>
</dbReference>
<dbReference type="InterPro" id="IPR009097">
    <property type="entry name" value="Cyclic_Pdiesterase"/>
</dbReference>
<dbReference type="PANTHER" id="PTHR15010:SF0">
    <property type="entry name" value="ACYLOXYACYL HYDROLASE"/>
    <property type="match status" value="1"/>
</dbReference>
<dbReference type="InterPro" id="IPR008139">
    <property type="entry name" value="SaposinB_dom"/>
</dbReference>
<dbReference type="SUPFAM" id="SSF81631">
    <property type="entry name" value="PAP/OAS1 substrate-binding domain"/>
    <property type="match status" value="1"/>
</dbReference>
<dbReference type="SUPFAM" id="SSF47862">
    <property type="entry name" value="Saposin"/>
    <property type="match status" value="1"/>
</dbReference>
<protein>
    <recommendedName>
        <fullName evidence="3">Saposin B-type domain-containing protein</fullName>
    </recommendedName>
</protein>
<dbReference type="Pfam" id="PF04928">
    <property type="entry name" value="PAP_central"/>
    <property type="match status" value="1"/>
</dbReference>
<evidence type="ECO:0000256" key="1">
    <source>
        <dbReference type="ARBA" id="ARBA00023157"/>
    </source>
</evidence>
<dbReference type="InterPro" id="IPR040459">
    <property type="entry name" value="MJ1316"/>
</dbReference>
<evidence type="ECO:0000259" key="3">
    <source>
        <dbReference type="PROSITE" id="PS50015"/>
    </source>
</evidence>
<evidence type="ECO:0000313" key="4">
    <source>
        <dbReference type="EMBL" id="CAF0892411.1"/>
    </source>
</evidence>
<evidence type="ECO:0000256" key="2">
    <source>
        <dbReference type="SAM" id="SignalP"/>
    </source>
</evidence>
<keyword evidence="1" id="KW-1015">Disulfide bond</keyword>
<accession>A0A813Z045</accession>
<dbReference type="Gene3D" id="3.60.10.10">
    <property type="entry name" value="Endonuclease/exonuclease/phosphatase"/>
    <property type="match status" value="1"/>
</dbReference>
<dbReference type="InterPro" id="IPR011001">
    <property type="entry name" value="Saposin-like"/>
</dbReference>
<dbReference type="Pfam" id="PF00657">
    <property type="entry name" value="Lipase_GDSL"/>
    <property type="match status" value="1"/>
</dbReference>
<evidence type="ECO:0000313" key="6">
    <source>
        <dbReference type="Proteomes" id="UP000663829"/>
    </source>
</evidence>
<dbReference type="InterPro" id="IPR001087">
    <property type="entry name" value="GDSL"/>
</dbReference>